<keyword evidence="5 9" id="KW-0378">Hydrolase</keyword>
<dbReference type="InterPro" id="IPR000743">
    <property type="entry name" value="Glyco_hydro_28"/>
</dbReference>
<evidence type="ECO:0000256" key="1">
    <source>
        <dbReference type="ARBA" id="ARBA00004191"/>
    </source>
</evidence>
<dbReference type="Gene3D" id="2.160.20.10">
    <property type="entry name" value="Single-stranded right-handed beta-helix, Pectin lyase-like"/>
    <property type="match status" value="1"/>
</dbReference>
<evidence type="ECO:0000256" key="2">
    <source>
        <dbReference type="ARBA" id="ARBA00008834"/>
    </source>
</evidence>
<keyword evidence="7" id="KW-0961">Cell wall biogenesis/degradation</keyword>
<dbReference type="GO" id="GO:0071555">
    <property type="term" value="P:cell wall organization"/>
    <property type="evidence" value="ECO:0007669"/>
    <property type="project" value="UniProtKB-KW"/>
</dbReference>
<dbReference type="SMART" id="SM00710">
    <property type="entry name" value="PbH1"/>
    <property type="match status" value="6"/>
</dbReference>
<organism evidence="10 11">
    <name type="scientific">Citrus x changshan-huyou</name>
    <dbReference type="NCBI Taxonomy" id="2935761"/>
    <lineage>
        <taxon>Eukaryota</taxon>
        <taxon>Viridiplantae</taxon>
        <taxon>Streptophyta</taxon>
        <taxon>Embryophyta</taxon>
        <taxon>Tracheophyta</taxon>
        <taxon>Spermatophyta</taxon>
        <taxon>Magnoliopsida</taxon>
        <taxon>eudicotyledons</taxon>
        <taxon>Gunneridae</taxon>
        <taxon>Pentapetalae</taxon>
        <taxon>rosids</taxon>
        <taxon>malvids</taxon>
        <taxon>Sapindales</taxon>
        <taxon>Rutaceae</taxon>
        <taxon>Aurantioideae</taxon>
        <taxon>Citrus</taxon>
    </lineage>
</organism>
<proteinExistence type="inferred from homology"/>
<evidence type="ECO:0000256" key="8">
    <source>
        <dbReference type="PROSITE-ProRule" id="PRU10052"/>
    </source>
</evidence>
<dbReference type="EMBL" id="JBCGBO010000005">
    <property type="protein sequence ID" value="KAK9200521.1"/>
    <property type="molecule type" value="Genomic_DNA"/>
</dbReference>
<dbReference type="GO" id="GO:0004650">
    <property type="term" value="F:polygalacturonase activity"/>
    <property type="evidence" value="ECO:0007669"/>
    <property type="project" value="InterPro"/>
</dbReference>
<protein>
    <recommendedName>
        <fullName evidence="12">Polygalacturonase</fullName>
    </recommendedName>
</protein>
<dbReference type="PROSITE" id="PS00502">
    <property type="entry name" value="POLYGALACTURONASE"/>
    <property type="match status" value="1"/>
</dbReference>
<dbReference type="InterPro" id="IPR011050">
    <property type="entry name" value="Pectin_lyase_fold/virulence"/>
</dbReference>
<accession>A0AAP0M820</accession>
<dbReference type="InterPro" id="IPR006626">
    <property type="entry name" value="PbH1"/>
</dbReference>
<keyword evidence="6 9" id="KW-0326">Glycosidase</keyword>
<gene>
    <name evidence="10" type="ORF">WN944_015719</name>
</gene>
<sequence>MKILEYVSCCRKTILGSKSDGRSDSTKAFLAAWAKACGSTAASTIYVPPGRYLLHNVVFQGQCRNNDITIRIDGTLVAPSDYRVVGDAGNWILFEHVNGVYIYGGILDGQGAGLWACKRSGNNNCPSGATTLGFSNSNNILINGLTSQNSQMFHVVTNGCHNVKVQGVRVSASGNSPNTDGIHVQSSSDVTILNARIGTGDDCVSVGPGTTNLWIENVACGPGHGISIGSLGKELHEAGVQNVTVKIVTFTGTENGLRIKSWGRPSTGFSRNILFQHALMKNVDNPIVIDQNYCPDNKNCPGKSSWVKISDVTYQDIHGASATEIAVKFDCSPKYPCSGINLEDVKLIYKNQPAEASCRNADGSASDSSNWTQFGGHLDMLFQVTKKCNVYSFGVLALEVIKENHPRDFISSISSSSFIRSISLNEILDPRLSTASRNVQDMLISIMEVVFLRLDVSPKSGPTMHTMCQLI</sequence>
<keyword evidence="4" id="KW-0964">Secreted</keyword>
<dbReference type="Gene3D" id="1.10.510.10">
    <property type="entry name" value="Transferase(Phosphotransferase) domain 1"/>
    <property type="match status" value="1"/>
</dbReference>
<keyword evidence="11" id="KW-1185">Reference proteome</keyword>
<feature type="active site" evidence="8">
    <location>
        <position position="224"/>
    </location>
</feature>
<dbReference type="FunFam" id="2.160.20.10:FF:000016">
    <property type="entry name" value="Polygalacturonase 7"/>
    <property type="match status" value="1"/>
</dbReference>
<dbReference type="GO" id="GO:0005975">
    <property type="term" value="P:carbohydrate metabolic process"/>
    <property type="evidence" value="ECO:0007669"/>
    <property type="project" value="InterPro"/>
</dbReference>
<evidence type="ECO:0000313" key="11">
    <source>
        <dbReference type="Proteomes" id="UP001428341"/>
    </source>
</evidence>
<comment type="subcellular location">
    <subcellularLocation>
        <location evidence="1">Secreted</location>
        <location evidence="1">Cell wall</location>
    </subcellularLocation>
</comment>
<dbReference type="InterPro" id="IPR012334">
    <property type="entry name" value="Pectin_lyas_fold"/>
</dbReference>
<comment type="caution">
    <text evidence="10">The sequence shown here is derived from an EMBL/GenBank/DDBJ whole genome shotgun (WGS) entry which is preliminary data.</text>
</comment>
<evidence type="ECO:0008006" key="12">
    <source>
        <dbReference type="Google" id="ProtNLM"/>
    </source>
</evidence>
<dbReference type="SUPFAM" id="SSF51126">
    <property type="entry name" value="Pectin lyase-like"/>
    <property type="match status" value="1"/>
</dbReference>
<dbReference type="Proteomes" id="UP001428341">
    <property type="component" value="Unassembled WGS sequence"/>
</dbReference>
<keyword evidence="3" id="KW-0134">Cell wall</keyword>
<evidence type="ECO:0000256" key="6">
    <source>
        <dbReference type="ARBA" id="ARBA00023295"/>
    </source>
</evidence>
<evidence type="ECO:0000256" key="7">
    <source>
        <dbReference type="ARBA" id="ARBA00023316"/>
    </source>
</evidence>
<dbReference type="AlphaFoldDB" id="A0AAP0M820"/>
<comment type="similarity">
    <text evidence="2 9">Belongs to the glycosyl hydrolase 28 family.</text>
</comment>
<evidence type="ECO:0000256" key="9">
    <source>
        <dbReference type="RuleBase" id="RU361169"/>
    </source>
</evidence>
<evidence type="ECO:0000256" key="4">
    <source>
        <dbReference type="ARBA" id="ARBA00022525"/>
    </source>
</evidence>
<evidence type="ECO:0000313" key="10">
    <source>
        <dbReference type="EMBL" id="KAK9200521.1"/>
    </source>
</evidence>
<dbReference type="Pfam" id="PF00295">
    <property type="entry name" value="Glyco_hydro_28"/>
    <property type="match status" value="1"/>
</dbReference>
<evidence type="ECO:0000256" key="3">
    <source>
        <dbReference type="ARBA" id="ARBA00022512"/>
    </source>
</evidence>
<reference evidence="10 11" key="1">
    <citation type="submission" date="2024-05" db="EMBL/GenBank/DDBJ databases">
        <title>Haplotype-resolved chromosome-level genome assembly of Huyou (Citrus changshanensis).</title>
        <authorList>
            <person name="Miao C."/>
            <person name="Chen W."/>
            <person name="Wu Y."/>
            <person name="Wang L."/>
            <person name="Zhao S."/>
            <person name="Grierson D."/>
            <person name="Xu C."/>
            <person name="Chen K."/>
        </authorList>
    </citation>
    <scope>NUCLEOTIDE SEQUENCE [LARGE SCALE GENOMIC DNA]</scope>
    <source>
        <strain evidence="10">01-14</strain>
        <tissue evidence="10">Leaf</tissue>
    </source>
</reference>
<evidence type="ECO:0000256" key="5">
    <source>
        <dbReference type="ARBA" id="ARBA00022801"/>
    </source>
</evidence>
<name>A0AAP0M820_9ROSI</name>
<dbReference type="PANTHER" id="PTHR31375">
    <property type="match status" value="1"/>
</dbReference>